<feature type="transmembrane region" description="Helical" evidence="7">
    <location>
        <begin position="226"/>
        <end position="246"/>
    </location>
</feature>
<dbReference type="RefSeq" id="WP_406789960.1">
    <property type="nucleotide sequence ID" value="NZ_JBJIAA010000032.1"/>
</dbReference>
<accession>A0ABW8TMI0</accession>
<gene>
    <name evidence="8" type="ORF">ACJDT4_23055</name>
</gene>
<dbReference type="EMBL" id="JBJIAA010000032">
    <property type="protein sequence ID" value="MFL0253290.1"/>
    <property type="molecule type" value="Genomic_DNA"/>
</dbReference>
<evidence type="ECO:0000256" key="6">
    <source>
        <dbReference type="ARBA" id="ARBA00023136"/>
    </source>
</evidence>
<dbReference type="Proteomes" id="UP001623592">
    <property type="component" value="Unassembled WGS sequence"/>
</dbReference>
<comment type="caution">
    <text evidence="8">The sequence shown here is derived from an EMBL/GenBank/DDBJ whole genome shotgun (WGS) entry which is preliminary data.</text>
</comment>
<evidence type="ECO:0000256" key="5">
    <source>
        <dbReference type="ARBA" id="ARBA00022989"/>
    </source>
</evidence>
<evidence type="ECO:0000256" key="3">
    <source>
        <dbReference type="ARBA" id="ARBA00022475"/>
    </source>
</evidence>
<protein>
    <recommendedName>
        <fullName evidence="10">MATE family efflux transporter</fullName>
    </recommendedName>
</protein>
<name>A0ABW8TMI0_9CLOT</name>
<feature type="transmembrane region" description="Helical" evidence="7">
    <location>
        <begin position="21"/>
        <end position="44"/>
    </location>
</feature>
<keyword evidence="3" id="KW-1003">Cell membrane</keyword>
<keyword evidence="6 7" id="KW-0472">Membrane</keyword>
<keyword evidence="9" id="KW-1185">Reference proteome</keyword>
<evidence type="ECO:0008006" key="10">
    <source>
        <dbReference type="Google" id="ProtNLM"/>
    </source>
</evidence>
<organism evidence="8 9">
    <name type="scientific">Clostridium neuense</name>
    <dbReference type="NCBI Taxonomy" id="1728934"/>
    <lineage>
        <taxon>Bacteria</taxon>
        <taxon>Bacillati</taxon>
        <taxon>Bacillota</taxon>
        <taxon>Clostridia</taxon>
        <taxon>Eubacteriales</taxon>
        <taxon>Clostridiaceae</taxon>
        <taxon>Clostridium</taxon>
    </lineage>
</organism>
<sequence length="260" mass="28194">MKKIEKIDFTCGDITKNILSMVIPLTIALLFNTSGTIVDSLWVGNLVGELAMATVFSQAFTMLVSSFYMFKGKITLSMKTFDFKILKAIVKQAVPSIVQQSMPPLSTSFVTSVVTGFGVAAISGFGVAGKIETLLLLPPMAFNMVLTSCVGQCFGIGGSSAVFVKNYFMIISVGYICNVITNCALGVINGYGKSSVSMFLMFFYYVIVRIPLAFILSKTSLMLNGIWIAVLISHVAALIAANIYLYHKFKKVGNDIILED</sequence>
<dbReference type="InterPro" id="IPR052031">
    <property type="entry name" value="Membrane_Transporter-Flippase"/>
</dbReference>
<evidence type="ECO:0000256" key="4">
    <source>
        <dbReference type="ARBA" id="ARBA00022692"/>
    </source>
</evidence>
<feature type="transmembrane region" description="Helical" evidence="7">
    <location>
        <begin position="134"/>
        <end position="155"/>
    </location>
</feature>
<evidence type="ECO:0000313" key="8">
    <source>
        <dbReference type="EMBL" id="MFL0253290.1"/>
    </source>
</evidence>
<keyword evidence="4 7" id="KW-0812">Transmembrane</keyword>
<evidence type="ECO:0000313" key="9">
    <source>
        <dbReference type="Proteomes" id="UP001623592"/>
    </source>
</evidence>
<proteinExistence type="predicted"/>
<feature type="transmembrane region" description="Helical" evidence="7">
    <location>
        <begin position="167"/>
        <end position="188"/>
    </location>
</feature>
<dbReference type="PANTHER" id="PTHR43549">
    <property type="entry name" value="MULTIDRUG RESISTANCE PROTEIN YPNP-RELATED"/>
    <property type="match status" value="1"/>
</dbReference>
<dbReference type="PANTHER" id="PTHR43549:SF3">
    <property type="entry name" value="MULTIDRUG RESISTANCE PROTEIN YPNP-RELATED"/>
    <property type="match status" value="1"/>
</dbReference>
<keyword evidence="5 7" id="KW-1133">Transmembrane helix</keyword>
<reference evidence="8 9" key="1">
    <citation type="submission" date="2024-11" db="EMBL/GenBank/DDBJ databases">
        <authorList>
            <person name="Heng Y.C."/>
            <person name="Lim A.C.H."/>
            <person name="Lee J.K.Y."/>
            <person name="Kittelmann S."/>
        </authorList>
    </citation>
    <scope>NUCLEOTIDE SEQUENCE [LARGE SCALE GENOMIC DNA]</scope>
    <source>
        <strain evidence="8 9">WILCCON 0114</strain>
    </source>
</reference>
<evidence type="ECO:0000256" key="1">
    <source>
        <dbReference type="ARBA" id="ARBA00004651"/>
    </source>
</evidence>
<feature type="transmembrane region" description="Helical" evidence="7">
    <location>
        <begin position="194"/>
        <end position="214"/>
    </location>
</feature>
<keyword evidence="2" id="KW-0813">Transport</keyword>
<feature type="transmembrane region" description="Helical" evidence="7">
    <location>
        <begin position="50"/>
        <end position="70"/>
    </location>
</feature>
<feature type="transmembrane region" description="Helical" evidence="7">
    <location>
        <begin position="109"/>
        <end position="128"/>
    </location>
</feature>
<evidence type="ECO:0000256" key="2">
    <source>
        <dbReference type="ARBA" id="ARBA00022448"/>
    </source>
</evidence>
<evidence type="ECO:0000256" key="7">
    <source>
        <dbReference type="SAM" id="Phobius"/>
    </source>
</evidence>
<comment type="subcellular location">
    <subcellularLocation>
        <location evidence="1">Cell membrane</location>
        <topology evidence="1">Multi-pass membrane protein</topology>
    </subcellularLocation>
</comment>